<name>A0A0M8MXE6_9BASI</name>
<feature type="domain" description="CAAX prenyl protease 1 N-terminal" evidence="17">
    <location>
        <begin position="48"/>
        <end position="230"/>
    </location>
</feature>
<evidence type="ECO:0000256" key="14">
    <source>
        <dbReference type="PIRSR" id="PIRSR627057-2"/>
    </source>
</evidence>
<keyword evidence="2 15" id="KW-0645">Protease</keyword>
<dbReference type="InterPro" id="IPR032456">
    <property type="entry name" value="Peptidase_M48_N"/>
</dbReference>
<feature type="transmembrane region" description="Helical" evidence="15">
    <location>
        <begin position="318"/>
        <end position="338"/>
    </location>
</feature>
<evidence type="ECO:0000256" key="1">
    <source>
        <dbReference type="ARBA" id="ARBA00004477"/>
    </source>
</evidence>
<feature type="binding site" evidence="14">
    <location>
        <position position="305"/>
    </location>
    <ligand>
        <name>Zn(2+)</name>
        <dbReference type="ChEBI" id="CHEBI:29105"/>
        <note>catalytic</note>
    </ligand>
</feature>
<keyword evidence="10 15" id="KW-0472">Membrane</keyword>
<evidence type="ECO:0000256" key="15">
    <source>
        <dbReference type="RuleBase" id="RU366005"/>
    </source>
</evidence>
<keyword evidence="6 15" id="KW-0256">Endoplasmic reticulum</keyword>
<evidence type="ECO:0000256" key="11">
    <source>
        <dbReference type="ARBA" id="ARBA00044456"/>
    </source>
</evidence>
<feature type="transmembrane region" description="Helical" evidence="15">
    <location>
        <begin position="24"/>
        <end position="46"/>
    </location>
</feature>
<accession>A0A0M8MXE6</accession>
<dbReference type="Proteomes" id="UP000037751">
    <property type="component" value="Unassembled WGS sequence"/>
</dbReference>
<dbReference type="EMBL" id="LGAV01000002">
    <property type="protein sequence ID" value="KOS15481.1"/>
    <property type="molecule type" value="Genomic_DNA"/>
</dbReference>
<evidence type="ECO:0000256" key="12">
    <source>
        <dbReference type="ARBA" id="ARBA00060927"/>
    </source>
</evidence>
<dbReference type="GeneID" id="28728911"/>
<dbReference type="InterPro" id="IPR001915">
    <property type="entry name" value="Peptidase_M48"/>
</dbReference>
<dbReference type="VEuPathDB" id="FungiDB:Malapachy_2547"/>
<feature type="transmembrane region" description="Helical" evidence="15">
    <location>
        <begin position="176"/>
        <end position="196"/>
    </location>
</feature>
<comment type="similarity">
    <text evidence="12 15">Belongs to the peptidase M48A family.</text>
</comment>
<dbReference type="Gene3D" id="3.30.2010.10">
    <property type="entry name" value="Metalloproteases ('zincins'), catalytic domain"/>
    <property type="match status" value="1"/>
</dbReference>
<evidence type="ECO:0000256" key="9">
    <source>
        <dbReference type="ARBA" id="ARBA00023049"/>
    </source>
</evidence>
<feature type="binding site" evidence="14">
    <location>
        <position position="393"/>
    </location>
    <ligand>
        <name>Zn(2+)</name>
        <dbReference type="ChEBI" id="CHEBI:29105"/>
        <note>catalytic</note>
    </ligand>
</feature>
<dbReference type="Pfam" id="PF16491">
    <property type="entry name" value="Peptidase_M48_N"/>
    <property type="match status" value="1"/>
</dbReference>
<dbReference type="EC" id="3.4.24.84" evidence="15"/>
<keyword evidence="9 15" id="KW-0482">Metalloprotease</keyword>
<keyword evidence="7 14" id="KW-0862">Zinc</keyword>
<sequence length="480" mass="53743">MFSLPPTLVAGIHAAEQYLDDPAIPWKGLVEGLLWVVYLFETYVSFRQYLMYYRRTAPKALIEHVSHEDFVKSQKYGRDKARFGFIADGLNHVVNLASVHYNWSAHIWVWSGMLLTKLGVAHSEQTMSGANAVVSVLVQLPLSMALSAYRNFVIEERHGFNKLTWRTFFTDKIKELLLTGIITVPLIALFVTVVRWAGDQFVVYVVLLIMAVVVFGSVIYPTLIQPLFNKLTPLPEGVLRDRVTALAKQLNFPLKHLYMIDGSRRSSHSNAYFYGFVPGGSKHIVIYDTLIEQSTPDEIEAVLAHELGHWKYGHPTKLVAMSFVQIFLNLCVFAVFIHNKSLFRAFGFGSDASAVARVSYLPVMIGMELFNLVVHPADALLQFTLNAVVRRYEYQADAFAAQLTRPAPTAAEKEARALLTSQPSTPTPAAEPSATVRAWLSRYSDAPSSVEGQDAEAYPALLQRALVKLSIHKYFVIDAS</sequence>
<dbReference type="GO" id="GO:0071586">
    <property type="term" value="P:CAAX-box protein processing"/>
    <property type="evidence" value="ECO:0007669"/>
    <property type="project" value="UniProtKB-UniRule"/>
</dbReference>
<organism evidence="18 19">
    <name type="scientific">Malassezia pachydermatis</name>
    <dbReference type="NCBI Taxonomy" id="77020"/>
    <lineage>
        <taxon>Eukaryota</taxon>
        <taxon>Fungi</taxon>
        <taxon>Dikarya</taxon>
        <taxon>Basidiomycota</taxon>
        <taxon>Ustilaginomycotina</taxon>
        <taxon>Malasseziomycetes</taxon>
        <taxon>Malasseziales</taxon>
        <taxon>Malasseziaceae</taxon>
        <taxon>Malassezia</taxon>
    </lineage>
</organism>
<evidence type="ECO:0000313" key="19">
    <source>
        <dbReference type="Proteomes" id="UP000037751"/>
    </source>
</evidence>
<evidence type="ECO:0000259" key="17">
    <source>
        <dbReference type="Pfam" id="PF16491"/>
    </source>
</evidence>
<evidence type="ECO:0000256" key="5">
    <source>
        <dbReference type="ARBA" id="ARBA00022801"/>
    </source>
</evidence>
<evidence type="ECO:0000256" key="4">
    <source>
        <dbReference type="ARBA" id="ARBA00022723"/>
    </source>
</evidence>
<protein>
    <recommendedName>
        <fullName evidence="15">CAAX prenyl protease</fullName>
        <ecNumber evidence="15">3.4.24.84</ecNumber>
    </recommendedName>
</protein>
<comment type="caution">
    <text evidence="15">Lacks conserved residue(s) required for the propagation of feature annotation.</text>
</comment>
<keyword evidence="8 15" id="KW-1133">Transmembrane helix</keyword>
<evidence type="ECO:0000313" key="18">
    <source>
        <dbReference type="EMBL" id="KOS15481.1"/>
    </source>
</evidence>
<dbReference type="RefSeq" id="XP_017993113.1">
    <property type="nucleotide sequence ID" value="XM_018137036.1"/>
</dbReference>
<keyword evidence="4 14" id="KW-0479">Metal-binding</keyword>
<comment type="caution">
    <text evidence="18">The sequence shown here is derived from an EMBL/GenBank/DDBJ whole genome shotgun (WGS) entry which is preliminary data.</text>
</comment>
<keyword evidence="3 15" id="KW-0812">Transmembrane</keyword>
<feature type="domain" description="Peptidase M48" evidence="16">
    <location>
        <begin position="234"/>
        <end position="415"/>
    </location>
</feature>
<dbReference type="FunFam" id="3.30.2010.10:FF:000002">
    <property type="entry name" value="CAAX prenyl protease"/>
    <property type="match status" value="1"/>
</dbReference>
<evidence type="ECO:0000256" key="3">
    <source>
        <dbReference type="ARBA" id="ARBA00022692"/>
    </source>
</evidence>
<keyword evidence="5 15" id="KW-0378">Hydrolase</keyword>
<evidence type="ECO:0000256" key="6">
    <source>
        <dbReference type="ARBA" id="ARBA00022824"/>
    </source>
</evidence>
<comment type="subcellular location">
    <subcellularLocation>
        <location evidence="1 15">Endoplasmic reticulum membrane</location>
        <topology evidence="1 15">Multi-pass membrane protein</topology>
    </subcellularLocation>
</comment>
<dbReference type="Pfam" id="PF01435">
    <property type="entry name" value="Peptidase_M48"/>
    <property type="match status" value="1"/>
</dbReference>
<dbReference type="CDD" id="cd07343">
    <property type="entry name" value="M48A_Zmpste24p_like"/>
    <property type="match status" value="1"/>
</dbReference>
<keyword evidence="19" id="KW-1185">Reference proteome</keyword>
<dbReference type="OrthoDB" id="360839at2759"/>
<feature type="binding site" evidence="14">
    <location>
        <position position="309"/>
    </location>
    <ligand>
        <name>Zn(2+)</name>
        <dbReference type="ChEBI" id="CHEBI:29105"/>
        <note>catalytic</note>
    </ligand>
</feature>
<proteinExistence type="inferred from homology"/>
<dbReference type="GO" id="GO:0004222">
    <property type="term" value="F:metalloendopeptidase activity"/>
    <property type="evidence" value="ECO:0007669"/>
    <property type="project" value="UniProtKB-UniRule"/>
</dbReference>
<evidence type="ECO:0000256" key="7">
    <source>
        <dbReference type="ARBA" id="ARBA00022833"/>
    </source>
</evidence>
<reference evidence="18 19" key="1">
    <citation type="submission" date="2015-07" db="EMBL/GenBank/DDBJ databases">
        <title>Draft Genome Sequence of Malassezia furfur CBS1878 and Malassezia pachydermatis CBS1879.</title>
        <authorList>
            <person name="Triana S."/>
            <person name="Ohm R."/>
            <person name="Gonzalez A."/>
            <person name="DeCock H."/>
            <person name="Restrepo S."/>
            <person name="Celis A."/>
        </authorList>
    </citation>
    <scope>NUCLEOTIDE SEQUENCE [LARGE SCALE GENOMIC DNA]</scope>
    <source>
        <strain evidence="18 19">CBS 1879</strain>
    </source>
</reference>
<dbReference type="AlphaFoldDB" id="A0A0M8MXE6"/>
<evidence type="ECO:0000256" key="8">
    <source>
        <dbReference type="ARBA" id="ARBA00022989"/>
    </source>
</evidence>
<feature type="transmembrane region" description="Helical" evidence="15">
    <location>
        <begin position="202"/>
        <end position="223"/>
    </location>
</feature>
<dbReference type="GO" id="GO:0046872">
    <property type="term" value="F:metal ion binding"/>
    <property type="evidence" value="ECO:0007669"/>
    <property type="project" value="UniProtKB-UniRule"/>
</dbReference>
<comment type="catalytic activity">
    <reaction evidence="11 15">
        <text>Hydrolyzes the peptide bond -P2-(S-farnesyl or geranylgeranyl)C-P1'-P2'-P3'-COOH where P1' and P2' are amino acids with aliphatic side chains and P3' is any C-terminal residue.</text>
        <dbReference type="EC" id="3.4.24.84"/>
    </reaction>
</comment>
<feature type="active site" evidence="13">
    <location>
        <position position="306"/>
    </location>
</feature>
<dbReference type="InterPro" id="IPR027057">
    <property type="entry name" value="CAXX_Prtase_1"/>
</dbReference>
<comment type="function">
    <text evidence="15">Proteolytically removes the C-terminal three residues of farnesylated proteins.</text>
</comment>
<evidence type="ECO:0000259" key="16">
    <source>
        <dbReference type="Pfam" id="PF01435"/>
    </source>
</evidence>
<feature type="active site" description="Proton donor" evidence="13">
    <location>
        <position position="397"/>
    </location>
</feature>
<comment type="cofactor">
    <cofactor evidence="14 15">
        <name>Zn(2+)</name>
        <dbReference type="ChEBI" id="CHEBI:29105"/>
    </cofactor>
    <text evidence="14 15">Binds 1 zinc ion per subunit.</text>
</comment>
<dbReference type="PANTHER" id="PTHR10120">
    <property type="entry name" value="CAAX PRENYL PROTEASE 1"/>
    <property type="match status" value="1"/>
</dbReference>
<evidence type="ECO:0000256" key="13">
    <source>
        <dbReference type="PIRSR" id="PIRSR627057-1"/>
    </source>
</evidence>
<evidence type="ECO:0000256" key="10">
    <source>
        <dbReference type="ARBA" id="ARBA00023136"/>
    </source>
</evidence>
<dbReference type="GO" id="GO:0005789">
    <property type="term" value="C:endoplasmic reticulum membrane"/>
    <property type="evidence" value="ECO:0007669"/>
    <property type="project" value="UniProtKB-SubCell"/>
</dbReference>
<gene>
    <name evidence="18" type="ORF">Malapachy_2547</name>
</gene>
<dbReference type="STRING" id="77020.A0A0M8MXE6"/>
<evidence type="ECO:0000256" key="2">
    <source>
        <dbReference type="ARBA" id="ARBA00022670"/>
    </source>
</evidence>